<dbReference type="Pfam" id="PF02195">
    <property type="entry name" value="ParB_N"/>
    <property type="match status" value="1"/>
</dbReference>
<dbReference type="InterPro" id="IPR001387">
    <property type="entry name" value="Cro/C1-type_HTH"/>
</dbReference>
<dbReference type="CDD" id="cd16393">
    <property type="entry name" value="SPO0J_N"/>
    <property type="match status" value="1"/>
</dbReference>
<keyword evidence="3" id="KW-0963">Cytoplasm</keyword>
<dbReference type="AlphaFoldDB" id="K0B4V6"/>
<name>K0B4V6_GOTA9</name>
<evidence type="ECO:0000259" key="8">
    <source>
        <dbReference type="PROSITE" id="PS50943"/>
    </source>
</evidence>
<dbReference type="eggNOG" id="COG1475">
    <property type="taxonomic scope" value="Bacteria"/>
</dbReference>
<accession>K0B4V6</accession>
<evidence type="ECO:0000256" key="1">
    <source>
        <dbReference type="ARBA" id="ARBA00004453"/>
    </source>
</evidence>
<dbReference type="NCBIfam" id="TIGR04285">
    <property type="entry name" value="nucleoid_noc"/>
    <property type="match status" value="1"/>
</dbReference>
<dbReference type="EMBL" id="CP003326">
    <property type="protein sequence ID" value="AFS79910.1"/>
    <property type="molecule type" value="Genomic_DNA"/>
</dbReference>
<keyword evidence="10" id="KW-1185">Reference proteome</keyword>
<evidence type="ECO:0000256" key="4">
    <source>
        <dbReference type="ARBA" id="ARBA00022618"/>
    </source>
</evidence>
<feature type="domain" description="HTH cro/C1-type" evidence="8">
    <location>
        <begin position="134"/>
        <end position="156"/>
    </location>
</feature>
<dbReference type="InterPro" id="IPR050336">
    <property type="entry name" value="Chromosome_partition/occlusion"/>
</dbReference>
<sequence length="282" mass="32494">MIRVFGEEVLRERIDVMGNLNSEITYIPIGQIKPNPYQPRKVFARRSLEELSQSIKTFGILQPISVRKVSDQNYELIAGERRLRATELAQIESIPAVIVDVKDKDSAMLALLENLQREDLNFIEESEGYYNLINDHGFTQQELAEQLGKSQSTIANKLRILRLSESIKKDIIDNSLTERHARALLRLPDESLQKSVLKKVIQNELTVKRTENLISDLLEDITKQKETEHKSKQKIKNLINFRIYLNTLKNAYTAIKDSGVEAEYEQKDMGDFIEVKVKIPKN</sequence>
<evidence type="ECO:0000256" key="7">
    <source>
        <dbReference type="ARBA" id="ARBA00023306"/>
    </source>
</evidence>
<keyword evidence="5" id="KW-0238">DNA-binding</keyword>
<dbReference type="FunFam" id="3.90.1530.30:FF:000001">
    <property type="entry name" value="Chromosome partitioning protein ParB"/>
    <property type="match status" value="1"/>
</dbReference>
<dbReference type="RefSeq" id="WP_014969044.1">
    <property type="nucleotide sequence ID" value="NC_018664.1"/>
</dbReference>
<evidence type="ECO:0000313" key="10">
    <source>
        <dbReference type="Proteomes" id="UP000006094"/>
    </source>
</evidence>
<keyword evidence="6" id="KW-0717">Septation</keyword>
<evidence type="ECO:0000256" key="2">
    <source>
        <dbReference type="ARBA" id="ARBA00006295"/>
    </source>
</evidence>
<dbReference type="SUPFAM" id="SSF109709">
    <property type="entry name" value="KorB DNA-binding domain-like"/>
    <property type="match status" value="1"/>
</dbReference>
<comment type="similarity">
    <text evidence="2">Belongs to the ParB family.</text>
</comment>
<dbReference type="InterPro" id="IPR003115">
    <property type="entry name" value="ParB_N"/>
</dbReference>
<dbReference type="HOGENOM" id="CLU_023853_0_1_9"/>
<dbReference type="Gene3D" id="3.90.1530.30">
    <property type="match status" value="1"/>
</dbReference>
<evidence type="ECO:0000256" key="5">
    <source>
        <dbReference type="ARBA" id="ARBA00023125"/>
    </source>
</evidence>
<dbReference type="Pfam" id="PF17762">
    <property type="entry name" value="HTH_ParB"/>
    <property type="match status" value="1"/>
</dbReference>
<dbReference type="NCBIfam" id="TIGR00180">
    <property type="entry name" value="parB_part"/>
    <property type="match status" value="1"/>
</dbReference>
<evidence type="ECO:0000313" key="9">
    <source>
        <dbReference type="EMBL" id="AFS79910.1"/>
    </source>
</evidence>
<protein>
    <submittedName>
        <fullName evidence="9">ParB-like partition protein</fullName>
    </submittedName>
</protein>
<dbReference type="Proteomes" id="UP000006094">
    <property type="component" value="Chromosome"/>
</dbReference>
<dbReference type="GO" id="GO:0003677">
    <property type="term" value="F:DNA binding"/>
    <property type="evidence" value="ECO:0007669"/>
    <property type="project" value="UniProtKB-KW"/>
</dbReference>
<dbReference type="GO" id="GO:0045881">
    <property type="term" value="P:positive regulation of sporulation resulting in formation of a cellular spore"/>
    <property type="evidence" value="ECO:0007669"/>
    <property type="project" value="TreeGrafter"/>
</dbReference>
<dbReference type="GO" id="GO:0000917">
    <property type="term" value="P:division septum assembly"/>
    <property type="evidence" value="ECO:0007669"/>
    <property type="project" value="UniProtKB-KW"/>
</dbReference>
<evidence type="ECO:0000256" key="6">
    <source>
        <dbReference type="ARBA" id="ARBA00023210"/>
    </source>
</evidence>
<dbReference type="PATRIC" id="fig|1128398.3.peg.3016"/>
<dbReference type="InterPro" id="IPR023705">
    <property type="entry name" value="Nucleoid_occlusion_protein"/>
</dbReference>
<dbReference type="InterPro" id="IPR041468">
    <property type="entry name" value="HTH_ParB/Spo0J"/>
</dbReference>
<dbReference type="GO" id="GO:0007059">
    <property type="term" value="P:chromosome segregation"/>
    <property type="evidence" value="ECO:0007669"/>
    <property type="project" value="TreeGrafter"/>
</dbReference>
<dbReference type="KEGG" id="cad:Curi_c29440"/>
<evidence type="ECO:0000256" key="3">
    <source>
        <dbReference type="ARBA" id="ARBA00022490"/>
    </source>
</evidence>
<dbReference type="PANTHER" id="PTHR33375:SF8">
    <property type="entry name" value="NUCLEOID OCCLUSION PROTEIN"/>
    <property type="match status" value="1"/>
</dbReference>
<dbReference type="PANTHER" id="PTHR33375">
    <property type="entry name" value="CHROMOSOME-PARTITIONING PROTEIN PARB-RELATED"/>
    <property type="match status" value="1"/>
</dbReference>
<dbReference type="InterPro" id="IPR004437">
    <property type="entry name" value="ParB/RepB/Spo0J"/>
</dbReference>
<keyword evidence="4" id="KW-0132">Cell division</keyword>
<dbReference type="InterPro" id="IPR036086">
    <property type="entry name" value="ParB/Sulfiredoxin_sf"/>
</dbReference>
<dbReference type="Gene3D" id="1.10.10.2830">
    <property type="match status" value="1"/>
</dbReference>
<dbReference type="GO" id="GO:0005694">
    <property type="term" value="C:chromosome"/>
    <property type="evidence" value="ECO:0007669"/>
    <property type="project" value="TreeGrafter"/>
</dbReference>
<dbReference type="SMART" id="SM00470">
    <property type="entry name" value="ParB"/>
    <property type="match status" value="1"/>
</dbReference>
<dbReference type="SUPFAM" id="SSF110849">
    <property type="entry name" value="ParB/Sulfiredoxin"/>
    <property type="match status" value="1"/>
</dbReference>
<dbReference type="FunFam" id="1.10.10.2830:FF:000001">
    <property type="entry name" value="Chromosome partitioning protein ParB"/>
    <property type="match status" value="1"/>
</dbReference>
<gene>
    <name evidence="9" type="ordered locus">Curi_c29440</name>
</gene>
<reference evidence="9 10" key="1">
    <citation type="journal article" date="2012" name="PLoS ONE">
        <title>The purine-utilizing bacterium Clostridium acidurici 9a: a genome-guided metabolic reconsideration.</title>
        <authorList>
            <person name="Hartwich K."/>
            <person name="Poehlein A."/>
            <person name="Daniel R."/>
        </authorList>
    </citation>
    <scope>NUCLEOTIDE SEQUENCE [LARGE SCALE GENOMIC DNA]</scope>
    <source>
        <strain evidence="10">ATCC 7906 / DSM 604 / BCRC 14475 / CIP 104303 / KCTC 5404 / NCIMB 10678 / 9a</strain>
    </source>
</reference>
<organism evidence="9 10">
    <name type="scientific">Gottschalkia acidurici (strain ATCC 7906 / DSM 604 / BCRC 14475 / CIP 104303 / KCTC 5404 / NCIMB 10678 / 9a)</name>
    <name type="common">Clostridium acidurici</name>
    <dbReference type="NCBI Taxonomy" id="1128398"/>
    <lineage>
        <taxon>Bacteria</taxon>
        <taxon>Bacillati</taxon>
        <taxon>Bacillota</taxon>
        <taxon>Tissierellia</taxon>
        <taxon>Tissierellales</taxon>
        <taxon>Gottschalkiaceae</taxon>
        <taxon>Gottschalkia</taxon>
    </lineage>
</organism>
<proteinExistence type="inferred from homology"/>
<comment type="subcellular location">
    <subcellularLocation>
        <location evidence="1">Cytoplasm</location>
        <location evidence="1">Nucleoid</location>
    </subcellularLocation>
</comment>
<dbReference type="GO" id="GO:0009295">
    <property type="term" value="C:nucleoid"/>
    <property type="evidence" value="ECO:0007669"/>
    <property type="project" value="UniProtKB-SubCell"/>
</dbReference>
<dbReference type="STRING" id="1128398.Curi_c29440"/>
<dbReference type="PROSITE" id="PS50943">
    <property type="entry name" value="HTH_CROC1"/>
    <property type="match status" value="1"/>
</dbReference>
<keyword evidence="7" id="KW-0131">Cell cycle</keyword>